<dbReference type="Proteomes" id="UP000606274">
    <property type="component" value="Unassembled WGS sequence"/>
</dbReference>
<dbReference type="AlphaFoldDB" id="A0A8T0BRW8"/>
<dbReference type="PANTHER" id="PTHR23060">
    <property type="entry name" value="TESTIS EXPRESSED GENE 14"/>
    <property type="match status" value="1"/>
</dbReference>
<accession>A0A8T0BRW8</accession>
<dbReference type="GO" id="GO:0051306">
    <property type="term" value="P:mitotic sister chromatid separation"/>
    <property type="evidence" value="ECO:0007669"/>
    <property type="project" value="InterPro"/>
</dbReference>
<organism evidence="1 2">
    <name type="scientific">Silurus meridionalis</name>
    <name type="common">Southern catfish</name>
    <name type="synonym">Silurus soldatovi meridionalis</name>
    <dbReference type="NCBI Taxonomy" id="175797"/>
    <lineage>
        <taxon>Eukaryota</taxon>
        <taxon>Metazoa</taxon>
        <taxon>Chordata</taxon>
        <taxon>Craniata</taxon>
        <taxon>Vertebrata</taxon>
        <taxon>Euteleostomi</taxon>
        <taxon>Actinopterygii</taxon>
        <taxon>Neopterygii</taxon>
        <taxon>Teleostei</taxon>
        <taxon>Ostariophysi</taxon>
        <taxon>Siluriformes</taxon>
        <taxon>Siluridae</taxon>
        <taxon>Silurus</taxon>
    </lineage>
</organism>
<reference evidence="1" key="1">
    <citation type="submission" date="2020-08" db="EMBL/GenBank/DDBJ databases">
        <title>Chromosome-level assembly of Southern catfish (Silurus meridionalis) provides insights into visual adaptation to the nocturnal and benthic lifestyles.</title>
        <authorList>
            <person name="Zhang Y."/>
            <person name="Wang D."/>
            <person name="Peng Z."/>
        </authorList>
    </citation>
    <scope>NUCLEOTIDE SEQUENCE</scope>
    <source>
        <strain evidence="1">SWU-2019-XX</strain>
        <tissue evidence="1">Muscle</tissue>
    </source>
</reference>
<dbReference type="GO" id="GO:0007094">
    <property type="term" value="P:mitotic spindle assembly checkpoint signaling"/>
    <property type="evidence" value="ECO:0007669"/>
    <property type="project" value="InterPro"/>
</dbReference>
<dbReference type="EMBL" id="JABFDY010000003">
    <property type="protein sequence ID" value="KAF7709143.1"/>
    <property type="molecule type" value="Genomic_DNA"/>
</dbReference>
<evidence type="ECO:0000313" key="2">
    <source>
        <dbReference type="Proteomes" id="UP000606274"/>
    </source>
</evidence>
<proteinExistence type="predicted"/>
<gene>
    <name evidence="1" type="ORF">HF521_015993</name>
</gene>
<dbReference type="GO" id="GO:0008608">
    <property type="term" value="P:attachment of spindle microtubules to kinetochore"/>
    <property type="evidence" value="ECO:0007669"/>
    <property type="project" value="InterPro"/>
</dbReference>
<dbReference type="GO" id="GO:0030496">
    <property type="term" value="C:midbody"/>
    <property type="evidence" value="ECO:0007669"/>
    <property type="project" value="TreeGrafter"/>
</dbReference>
<dbReference type="GO" id="GO:0007140">
    <property type="term" value="P:male meiotic nuclear division"/>
    <property type="evidence" value="ECO:0007669"/>
    <property type="project" value="InterPro"/>
</dbReference>
<dbReference type="GO" id="GO:0000776">
    <property type="term" value="C:kinetochore"/>
    <property type="evidence" value="ECO:0007669"/>
    <property type="project" value="TreeGrafter"/>
</dbReference>
<dbReference type="InterPro" id="IPR039339">
    <property type="entry name" value="Tex14"/>
</dbReference>
<dbReference type="GO" id="GO:0043063">
    <property type="term" value="P:intercellular bridge organization"/>
    <property type="evidence" value="ECO:0007669"/>
    <property type="project" value="InterPro"/>
</dbReference>
<protein>
    <submittedName>
        <fullName evidence="1">Uncharacterized protein</fullName>
    </submittedName>
</protein>
<dbReference type="PANTHER" id="PTHR23060:SF3">
    <property type="entry name" value="TESTIS EXPRESSED 14, INTERCELLULAR BRIDGE FORMING FACTOR"/>
    <property type="match status" value="1"/>
</dbReference>
<comment type="caution">
    <text evidence="1">The sequence shown here is derived from an EMBL/GenBank/DDBJ whole genome shotgun (WGS) entry which is preliminary data.</text>
</comment>
<dbReference type="GO" id="GO:0045171">
    <property type="term" value="C:intercellular bridge"/>
    <property type="evidence" value="ECO:0007669"/>
    <property type="project" value="TreeGrafter"/>
</dbReference>
<keyword evidence="2" id="KW-1185">Reference proteome</keyword>
<name>A0A8T0BRW8_SILME</name>
<evidence type="ECO:0000313" key="1">
    <source>
        <dbReference type="EMBL" id="KAF7709143.1"/>
    </source>
</evidence>
<sequence>MSVSDTILCFGYEKLCVEKLGKSAGALASVPLISESELSQAEDETLHSFTCGTFTKMTNYSWRGIRITVKELQVNIPHADAQQHYYHNLLITELNFCWARIQALLHSVLQLFSSSVQLSSRSASSHSSTPACVPLRLRKTPKYCTR</sequence>